<proteinExistence type="predicted"/>
<evidence type="ECO:0000313" key="2">
    <source>
        <dbReference type="Proteomes" id="UP000660024"/>
    </source>
</evidence>
<dbReference type="RefSeq" id="WP_200585738.1">
    <property type="nucleotide sequence ID" value="NZ_JAEHFY010000010.1"/>
</dbReference>
<evidence type="ECO:0000313" key="1">
    <source>
        <dbReference type="EMBL" id="MBK0382925.1"/>
    </source>
</evidence>
<comment type="caution">
    <text evidence="1">The sequence shown here is derived from an EMBL/GenBank/DDBJ whole genome shotgun (WGS) entry which is preliminary data.</text>
</comment>
<keyword evidence="2" id="KW-1185">Reference proteome</keyword>
<dbReference type="EMBL" id="JAEHFY010000010">
    <property type="protein sequence ID" value="MBK0382925.1"/>
    <property type="molecule type" value="Genomic_DNA"/>
</dbReference>
<dbReference type="Pfam" id="PF16248">
    <property type="entry name" value="DUF4905"/>
    <property type="match status" value="1"/>
</dbReference>
<reference evidence="1 2" key="1">
    <citation type="submission" date="2020-12" db="EMBL/GenBank/DDBJ databases">
        <title>Bacterial novel species Pedobacter sp. SD-b isolated from soil.</title>
        <authorList>
            <person name="Jung H.-Y."/>
        </authorList>
    </citation>
    <scope>NUCLEOTIDE SEQUENCE [LARGE SCALE GENOMIC DNA]</scope>
    <source>
        <strain evidence="1 2">SD-b</strain>
    </source>
</reference>
<protein>
    <submittedName>
        <fullName evidence="1">DUF4905 domain-containing protein</fullName>
    </submittedName>
</protein>
<organism evidence="1 2">
    <name type="scientific">Pedobacter segetis</name>
    <dbReference type="NCBI Taxonomy" id="2793069"/>
    <lineage>
        <taxon>Bacteria</taxon>
        <taxon>Pseudomonadati</taxon>
        <taxon>Bacteroidota</taxon>
        <taxon>Sphingobacteriia</taxon>
        <taxon>Sphingobacteriales</taxon>
        <taxon>Sphingobacteriaceae</taxon>
        <taxon>Pedobacter</taxon>
    </lineage>
</organism>
<dbReference type="Proteomes" id="UP000660024">
    <property type="component" value="Unassembled WGS sequence"/>
</dbReference>
<accession>A0ABS1BJ67</accession>
<dbReference type="InterPro" id="IPR032595">
    <property type="entry name" value="DUF4905"/>
</dbReference>
<name>A0ABS1BJ67_9SPHI</name>
<gene>
    <name evidence="1" type="ORF">I5M32_08130</name>
</gene>
<sequence length="249" mass="29355">MISNKYTSKHLHSNKEKQIIWKILLDDDEGTLVWESRDKDKRVCFNAYDFKQGKYLLQDFSFEEQWFLSAQSVKNNILYLSGFENEFAPVQKGIIAFDLISKRNLWQNFSIAVQQFAQDGLVVFDAKIAPRKFRLIDYNTGNAINDLDINTLPLLKNLANDILLPQIFNENKDWETLHQLKYDDLEILAGYRAKEGTFDQYILIKKNNEIIFEDILNKAIQKKAFDTFFIWQNKLIYIKNKSEIVSYLV</sequence>